<reference evidence="2 3" key="1">
    <citation type="submission" date="2019-01" db="EMBL/GenBank/DDBJ databases">
        <authorList>
            <person name="Chen W.-M."/>
        </authorList>
    </citation>
    <scope>NUCLEOTIDE SEQUENCE [LARGE SCALE GENOMIC DNA]</scope>
    <source>
        <strain evidence="2 3">ICH-3</strain>
    </source>
</reference>
<dbReference type="OrthoDB" id="9126875at2"/>
<proteinExistence type="predicted"/>
<dbReference type="InterPro" id="IPR013976">
    <property type="entry name" value="HDOD"/>
</dbReference>
<dbReference type="PANTHER" id="PTHR33525:SF4">
    <property type="entry name" value="CYCLIC DI-GMP PHOSPHODIESTERASE CDGJ"/>
    <property type="match status" value="1"/>
</dbReference>
<protein>
    <submittedName>
        <fullName evidence="2">HDOD domain-containing protein</fullName>
    </submittedName>
</protein>
<dbReference type="EMBL" id="SACT01000002">
    <property type="protein sequence ID" value="RVT52334.1"/>
    <property type="molecule type" value="Genomic_DNA"/>
</dbReference>
<sequence length="288" mass="32308">MTLPPPPFLTRPERDLRGWMARFDPDALPVLAETAVMLETWRANEDAVDAHLMTQTIVRDPLMTLKLFAQVARTTRRRSWDDARGDAETVTAALVMLGIGPFFRHFGPQAVAESWLCTTPGALDGFMAVLERSRRAAAFALAFAVHRLDHDAAVLHEAALLHDFAELLLWLQAPTLAQAVAHRLRTEPGLRSLQAQQELLNIALPDLQHALMEAWRLPSLLVRATDDRHLEDPQVRNVTLAIRVARHSAHGWDDAALPDDVRDIADFLHLSEEPTRRLLHEIDTADVD</sequence>
<dbReference type="SUPFAM" id="SSF109604">
    <property type="entry name" value="HD-domain/PDEase-like"/>
    <property type="match status" value="1"/>
</dbReference>
<dbReference type="Pfam" id="PF08668">
    <property type="entry name" value="HDOD"/>
    <property type="match status" value="1"/>
</dbReference>
<name>A0A437JXD0_9BURK</name>
<gene>
    <name evidence="2" type="ORF">ENE75_07740</name>
</gene>
<feature type="domain" description="HDOD" evidence="1">
    <location>
        <begin position="28"/>
        <end position="231"/>
    </location>
</feature>
<dbReference type="Proteomes" id="UP000288178">
    <property type="component" value="Unassembled WGS sequence"/>
</dbReference>
<organism evidence="2 3">
    <name type="scientific">Rubrivivax albus</name>
    <dbReference type="NCBI Taxonomy" id="2499835"/>
    <lineage>
        <taxon>Bacteria</taxon>
        <taxon>Pseudomonadati</taxon>
        <taxon>Pseudomonadota</taxon>
        <taxon>Betaproteobacteria</taxon>
        <taxon>Burkholderiales</taxon>
        <taxon>Sphaerotilaceae</taxon>
        <taxon>Rubrivivax</taxon>
    </lineage>
</organism>
<accession>A0A437JXD0</accession>
<dbReference type="Gene3D" id="1.10.3210.10">
    <property type="entry name" value="Hypothetical protein af1432"/>
    <property type="match status" value="1"/>
</dbReference>
<dbReference type="PROSITE" id="PS51833">
    <property type="entry name" value="HDOD"/>
    <property type="match status" value="1"/>
</dbReference>
<evidence type="ECO:0000313" key="3">
    <source>
        <dbReference type="Proteomes" id="UP000288178"/>
    </source>
</evidence>
<dbReference type="AlphaFoldDB" id="A0A437JXD0"/>
<evidence type="ECO:0000313" key="2">
    <source>
        <dbReference type="EMBL" id="RVT52334.1"/>
    </source>
</evidence>
<dbReference type="PANTHER" id="PTHR33525">
    <property type="match status" value="1"/>
</dbReference>
<dbReference type="InterPro" id="IPR052340">
    <property type="entry name" value="RNase_Y/CdgJ"/>
</dbReference>
<dbReference type="RefSeq" id="WP_128197517.1">
    <property type="nucleotide sequence ID" value="NZ_SACT01000002.1"/>
</dbReference>
<comment type="caution">
    <text evidence="2">The sequence shown here is derived from an EMBL/GenBank/DDBJ whole genome shotgun (WGS) entry which is preliminary data.</text>
</comment>
<keyword evidence="3" id="KW-1185">Reference proteome</keyword>
<evidence type="ECO:0000259" key="1">
    <source>
        <dbReference type="PROSITE" id="PS51833"/>
    </source>
</evidence>